<dbReference type="AlphaFoldDB" id="A0A366HR86"/>
<proteinExistence type="predicted"/>
<protein>
    <submittedName>
        <fullName evidence="2">Uncharacterized protein</fullName>
    </submittedName>
</protein>
<keyword evidence="1" id="KW-0472">Membrane</keyword>
<keyword evidence="1" id="KW-1133">Transmembrane helix</keyword>
<sequence>MKLYYALSQIPEVADLRGAARRSVLKAAGKILQREDPWFTPSIIWLFSLCCGALTSLAITVSMIFEPWLGLRNSAVIGFAAMILPAIFSAFAVGHVNLSRIRPYIRQARNDREALHPVGQQEDTTVREGQPK</sequence>
<dbReference type="EMBL" id="QNRR01000002">
    <property type="protein sequence ID" value="RBP46181.1"/>
    <property type="molecule type" value="Genomic_DNA"/>
</dbReference>
<evidence type="ECO:0000256" key="1">
    <source>
        <dbReference type="SAM" id="Phobius"/>
    </source>
</evidence>
<evidence type="ECO:0000313" key="2">
    <source>
        <dbReference type="EMBL" id="RBP46181.1"/>
    </source>
</evidence>
<feature type="transmembrane region" description="Helical" evidence="1">
    <location>
        <begin position="77"/>
        <end position="98"/>
    </location>
</feature>
<organism evidence="2 3">
    <name type="scientific">Roseimicrobium gellanilyticum</name>
    <dbReference type="NCBI Taxonomy" id="748857"/>
    <lineage>
        <taxon>Bacteria</taxon>
        <taxon>Pseudomonadati</taxon>
        <taxon>Verrucomicrobiota</taxon>
        <taxon>Verrucomicrobiia</taxon>
        <taxon>Verrucomicrobiales</taxon>
        <taxon>Verrucomicrobiaceae</taxon>
        <taxon>Roseimicrobium</taxon>
    </lineage>
</organism>
<name>A0A366HR86_9BACT</name>
<keyword evidence="3" id="KW-1185">Reference proteome</keyword>
<keyword evidence="1" id="KW-0812">Transmembrane</keyword>
<gene>
    <name evidence="2" type="ORF">DES53_102567</name>
</gene>
<feature type="transmembrane region" description="Helical" evidence="1">
    <location>
        <begin position="43"/>
        <end position="65"/>
    </location>
</feature>
<accession>A0A366HR86</accession>
<dbReference type="RefSeq" id="WP_113957712.1">
    <property type="nucleotide sequence ID" value="NZ_QNRR01000002.1"/>
</dbReference>
<dbReference type="Proteomes" id="UP000253426">
    <property type="component" value="Unassembled WGS sequence"/>
</dbReference>
<evidence type="ECO:0000313" key="3">
    <source>
        <dbReference type="Proteomes" id="UP000253426"/>
    </source>
</evidence>
<reference evidence="2 3" key="1">
    <citation type="submission" date="2018-06" db="EMBL/GenBank/DDBJ databases">
        <title>Genomic Encyclopedia of Type Strains, Phase IV (KMG-IV): sequencing the most valuable type-strain genomes for metagenomic binning, comparative biology and taxonomic classification.</title>
        <authorList>
            <person name="Goeker M."/>
        </authorList>
    </citation>
    <scope>NUCLEOTIDE SEQUENCE [LARGE SCALE GENOMIC DNA]</scope>
    <source>
        <strain evidence="2 3">DSM 25532</strain>
    </source>
</reference>
<comment type="caution">
    <text evidence="2">The sequence shown here is derived from an EMBL/GenBank/DDBJ whole genome shotgun (WGS) entry which is preliminary data.</text>
</comment>